<evidence type="ECO:0000256" key="2">
    <source>
        <dbReference type="PIRSR" id="PIRSR000390-1"/>
    </source>
</evidence>
<dbReference type="CDD" id="cd00616">
    <property type="entry name" value="AHBA_syn"/>
    <property type="match status" value="1"/>
</dbReference>
<evidence type="ECO:0008006" key="8">
    <source>
        <dbReference type="Google" id="ProtNLM"/>
    </source>
</evidence>
<dbReference type="AlphaFoldDB" id="A0A0A0J5F8"/>
<comment type="caution">
    <text evidence="6">The sequence shown here is derived from an EMBL/GenBank/DDBJ whole genome shotgun (WGS) entry which is preliminary data.</text>
</comment>
<gene>
    <name evidence="6" type="ORF">N802_05530</name>
</gene>
<dbReference type="Pfam" id="PF01041">
    <property type="entry name" value="DegT_DnrJ_EryC1"/>
    <property type="match status" value="1"/>
</dbReference>
<dbReference type="InterPro" id="IPR015422">
    <property type="entry name" value="PyrdxlP-dep_Trfase_small"/>
</dbReference>
<dbReference type="eggNOG" id="COG0399">
    <property type="taxonomic scope" value="Bacteria"/>
</dbReference>
<evidence type="ECO:0000256" key="1">
    <source>
        <dbReference type="ARBA" id="ARBA00001933"/>
    </source>
</evidence>
<dbReference type="STRING" id="1385520.N802_05530"/>
<feature type="modified residue" description="N6-(pyridoxal phosphate)lysine" evidence="3">
    <location>
        <position position="196"/>
    </location>
</feature>
<proteinExistence type="inferred from homology"/>
<dbReference type="GO" id="GO:0008483">
    <property type="term" value="F:transaminase activity"/>
    <property type="evidence" value="ECO:0007669"/>
    <property type="project" value="TreeGrafter"/>
</dbReference>
<dbReference type="Proteomes" id="UP000030002">
    <property type="component" value="Unassembled WGS sequence"/>
</dbReference>
<protein>
    <recommendedName>
        <fullName evidence="8">Glutamine--scyllo-inositol aminotransferase</fullName>
    </recommendedName>
</protein>
<dbReference type="GO" id="GO:0000271">
    <property type="term" value="P:polysaccharide biosynthetic process"/>
    <property type="evidence" value="ECO:0007669"/>
    <property type="project" value="TreeGrafter"/>
</dbReference>
<evidence type="ECO:0000313" key="6">
    <source>
        <dbReference type="EMBL" id="KGN30856.1"/>
    </source>
</evidence>
<dbReference type="InterPro" id="IPR015424">
    <property type="entry name" value="PyrdxlP-dep_Trfase"/>
</dbReference>
<dbReference type="InterPro" id="IPR015421">
    <property type="entry name" value="PyrdxlP-dep_Trfase_major"/>
</dbReference>
<dbReference type="InterPro" id="IPR000653">
    <property type="entry name" value="DegT/StrS_aminotransferase"/>
</dbReference>
<evidence type="ECO:0000256" key="5">
    <source>
        <dbReference type="SAM" id="MobiDB-lite"/>
    </source>
</evidence>
<sequence>MTEALAIAGGTPTLSSPLTPRTPFPPEALDLITEAVGSGVLFGPTGPLTQRFEGEFAELTRTAHAVTVSSGTAAVHTAIAALDPAPGSEVITAPITDAGSVAPLLFQGCVPRFADVDEHLSMTVESVRSLINDRTAAILAVHPFGGACDAPALRELADGAGIALIEDCSQAYGTTIDGRHVGSFGSIGVFSLQQSKHITAGEGGVCVTSDPGLDNRMRLFRDKGWDRSTSGARSYPSLGLNYRASELVAALAIPQLPILGGRITVRRRHAATLDSGVTQIRGLKPWTPAPRVHASYWAYPFMVEGGRRDEWAAALLAEGVPTSPGYTGAEIHQCMAALHEAGTFGGTRYPLDLVEPAATYSSDLTPSARAMLEKLLVFWLHEDLPDEQVALVAAALRKVGAALLPPSTH</sequence>
<dbReference type="OrthoDB" id="9804264at2"/>
<keyword evidence="7" id="KW-1185">Reference proteome</keyword>
<dbReference type="SUPFAM" id="SSF53383">
    <property type="entry name" value="PLP-dependent transferases"/>
    <property type="match status" value="1"/>
</dbReference>
<evidence type="ECO:0000256" key="4">
    <source>
        <dbReference type="RuleBase" id="RU004508"/>
    </source>
</evidence>
<dbReference type="RefSeq" id="WP_035918013.1">
    <property type="nucleotide sequence ID" value="NZ_AVPJ01000015.1"/>
</dbReference>
<dbReference type="Gene3D" id="3.90.1150.10">
    <property type="entry name" value="Aspartate Aminotransferase, domain 1"/>
    <property type="match status" value="1"/>
</dbReference>
<accession>A0A0A0J5F8</accession>
<name>A0A0A0J5F8_9MICO</name>
<dbReference type="EMBL" id="AVPJ01000015">
    <property type="protein sequence ID" value="KGN30856.1"/>
    <property type="molecule type" value="Genomic_DNA"/>
</dbReference>
<dbReference type="PANTHER" id="PTHR30244">
    <property type="entry name" value="TRANSAMINASE"/>
    <property type="match status" value="1"/>
</dbReference>
<keyword evidence="3 4" id="KW-0663">Pyridoxal phosphate</keyword>
<feature type="active site" description="Proton acceptor" evidence="2">
    <location>
        <position position="196"/>
    </location>
</feature>
<dbReference type="Gene3D" id="3.40.640.10">
    <property type="entry name" value="Type I PLP-dependent aspartate aminotransferase-like (Major domain)"/>
    <property type="match status" value="1"/>
</dbReference>
<comment type="similarity">
    <text evidence="4">Belongs to the DegT/DnrJ/EryC1 family.</text>
</comment>
<reference evidence="6 7" key="1">
    <citation type="submission" date="2013-08" db="EMBL/GenBank/DDBJ databases">
        <title>The genome sequence of Knoellia sinensis.</title>
        <authorList>
            <person name="Zhu W."/>
            <person name="Wang G."/>
        </authorList>
    </citation>
    <scope>NUCLEOTIDE SEQUENCE [LARGE SCALE GENOMIC DNA]</scope>
    <source>
        <strain evidence="6 7">KCTC 19936</strain>
    </source>
</reference>
<comment type="cofactor">
    <cofactor evidence="1">
        <name>pyridoxal 5'-phosphate</name>
        <dbReference type="ChEBI" id="CHEBI:597326"/>
    </cofactor>
</comment>
<evidence type="ECO:0000313" key="7">
    <source>
        <dbReference type="Proteomes" id="UP000030002"/>
    </source>
</evidence>
<evidence type="ECO:0000256" key="3">
    <source>
        <dbReference type="PIRSR" id="PIRSR000390-2"/>
    </source>
</evidence>
<feature type="region of interest" description="Disordered" evidence="5">
    <location>
        <begin position="1"/>
        <end position="22"/>
    </location>
</feature>
<dbReference type="GO" id="GO:0030170">
    <property type="term" value="F:pyridoxal phosphate binding"/>
    <property type="evidence" value="ECO:0007669"/>
    <property type="project" value="TreeGrafter"/>
</dbReference>
<dbReference type="PIRSF" id="PIRSF000390">
    <property type="entry name" value="PLP_StrS"/>
    <property type="match status" value="1"/>
</dbReference>
<dbReference type="PANTHER" id="PTHR30244:SF34">
    <property type="entry name" value="DTDP-4-AMINO-4,6-DIDEOXYGALACTOSE TRANSAMINASE"/>
    <property type="match status" value="1"/>
</dbReference>
<organism evidence="6 7">
    <name type="scientific">Knoellia sinensis KCTC 19936</name>
    <dbReference type="NCBI Taxonomy" id="1385520"/>
    <lineage>
        <taxon>Bacteria</taxon>
        <taxon>Bacillati</taxon>
        <taxon>Actinomycetota</taxon>
        <taxon>Actinomycetes</taxon>
        <taxon>Micrococcales</taxon>
        <taxon>Intrasporangiaceae</taxon>
        <taxon>Knoellia</taxon>
    </lineage>
</organism>